<dbReference type="STRING" id="861298.SAMN04488136_11275"/>
<evidence type="ECO:0000313" key="2">
    <source>
        <dbReference type="Proteomes" id="UP000198854"/>
    </source>
</evidence>
<organism evidence="1 2">
    <name type="scientific">Vibrio xiamenensis</name>
    <dbReference type="NCBI Taxonomy" id="861298"/>
    <lineage>
        <taxon>Bacteria</taxon>
        <taxon>Pseudomonadati</taxon>
        <taxon>Pseudomonadota</taxon>
        <taxon>Gammaproteobacteria</taxon>
        <taxon>Vibrionales</taxon>
        <taxon>Vibrionaceae</taxon>
        <taxon>Vibrio</taxon>
    </lineage>
</organism>
<dbReference type="EMBL" id="FNDD01000012">
    <property type="protein sequence ID" value="SDH27017.1"/>
    <property type="molecule type" value="Genomic_DNA"/>
</dbReference>
<gene>
    <name evidence="1" type="ORF">SAMN04488136_11275</name>
</gene>
<reference evidence="1 2" key="1">
    <citation type="submission" date="2016-10" db="EMBL/GenBank/DDBJ databases">
        <authorList>
            <person name="de Groot N.N."/>
        </authorList>
    </citation>
    <scope>NUCLEOTIDE SEQUENCE [LARGE SCALE GENOMIC DNA]</scope>
    <source>
        <strain evidence="1 2">CGMCC 1.10228</strain>
    </source>
</reference>
<proteinExistence type="predicted"/>
<keyword evidence="2" id="KW-1185">Reference proteome</keyword>
<sequence length="44" mass="5076">MKQQHVIHHVCASVLVFALAKGNDFMRTQDLRISRDRRADKPAD</sequence>
<dbReference type="AlphaFoldDB" id="A0A1G8B1F0"/>
<dbReference type="Proteomes" id="UP000198854">
    <property type="component" value="Unassembled WGS sequence"/>
</dbReference>
<protein>
    <submittedName>
        <fullName evidence="1">Uncharacterized protein</fullName>
    </submittedName>
</protein>
<accession>A0A1G8B1F0</accession>
<evidence type="ECO:0000313" key="1">
    <source>
        <dbReference type="EMBL" id="SDH27017.1"/>
    </source>
</evidence>
<name>A0A1G8B1F0_9VIBR</name>
<dbReference type="RefSeq" id="WP_281241231.1">
    <property type="nucleotide sequence ID" value="NZ_FNDD01000012.1"/>
</dbReference>